<dbReference type="CDD" id="cd02955">
    <property type="entry name" value="SSP411"/>
    <property type="match status" value="1"/>
</dbReference>
<dbReference type="STRING" id="1214573.A0A0G2HDI2"/>
<dbReference type="GO" id="GO:0008810">
    <property type="term" value="F:cellulase activity"/>
    <property type="evidence" value="ECO:0007669"/>
    <property type="project" value="UniProtKB-EC"/>
</dbReference>
<name>A0A0G2HDI2_9PEZI</name>
<dbReference type="InterPro" id="IPR008928">
    <property type="entry name" value="6-hairpin_glycosidase_sf"/>
</dbReference>
<dbReference type="SUPFAM" id="SSF48208">
    <property type="entry name" value="Six-hairpin glycosidases"/>
    <property type="match status" value="1"/>
</dbReference>
<dbReference type="Proteomes" id="UP000034680">
    <property type="component" value="Unassembled WGS sequence"/>
</dbReference>
<accession>A0A0G2HDI2</accession>
<evidence type="ECO:0000259" key="1">
    <source>
        <dbReference type="Pfam" id="PF03190"/>
    </source>
</evidence>
<dbReference type="InterPro" id="IPR024705">
    <property type="entry name" value="Ssp411"/>
</dbReference>
<dbReference type="Pfam" id="PF03190">
    <property type="entry name" value="Thioredox_DsbH"/>
    <property type="match status" value="1"/>
</dbReference>
<dbReference type="PANTHER" id="PTHR42899">
    <property type="entry name" value="SPERMATOGENESIS-ASSOCIATED PROTEIN 20"/>
    <property type="match status" value="1"/>
</dbReference>
<dbReference type="EMBL" id="LCUC01000251">
    <property type="protein sequence ID" value="KKY33218.1"/>
    <property type="molecule type" value="Genomic_DNA"/>
</dbReference>
<gene>
    <name evidence="2" type="ORF">UCDDA912_g06817</name>
</gene>
<evidence type="ECO:0000313" key="3">
    <source>
        <dbReference type="Proteomes" id="UP000034680"/>
    </source>
</evidence>
<organism evidence="2 3">
    <name type="scientific">Diaporthe ampelina</name>
    <dbReference type="NCBI Taxonomy" id="1214573"/>
    <lineage>
        <taxon>Eukaryota</taxon>
        <taxon>Fungi</taxon>
        <taxon>Dikarya</taxon>
        <taxon>Ascomycota</taxon>
        <taxon>Pezizomycotina</taxon>
        <taxon>Sordariomycetes</taxon>
        <taxon>Sordariomycetidae</taxon>
        <taxon>Diaporthales</taxon>
        <taxon>Diaporthaceae</taxon>
        <taxon>Diaporthe</taxon>
    </lineage>
</organism>
<dbReference type="OrthoDB" id="1923667at2759"/>
<dbReference type="InterPro" id="IPR036249">
    <property type="entry name" value="Thioredoxin-like_sf"/>
</dbReference>
<dbReference type="GO" id="GO:0030245">
    <property type="term" value="P:cellulose catabolic process"/>
    <property type="evidence" value="ECO:0007669"/>
    <property type="project" value="UniProtKB-KW"/>
</dbReference>
<sequence length="814" mass="90652">MKSQKPQLKQQHSVTARDAELSAQFSKVSVSDLPPLQNRAGESTSPYVQSHASTPVAWQLLDDEAMRRAKKDNKLIFMNIGFKSCHYCRLTTRESFSHPEIAKLLNNSFVPIIVDREERPDIDNIYMNYIQAINGAGGWPLNVFLTPELEPVFGGTYWPSPGTELIGHDGEEVAEDERIDFLVILQKMKEVWPQHEARCRQEAKEIVSKLREFAAEGTLGTRGIATPGTVGASSAAVPTDTSGTPMAGDSDLDLDQLEEAYMHIAGTFDPVNGGFGIAPKFPTPAKLSFLLKLSNFPSVVADVVGDKEVAQAKHIALHTLRRLRDGGLRDHVGGGFHRYAVTADWSMPHFEKMVSDNALLLGLYLDAWLSMAKSLKKDDEFANVVFELAEYLTSPPILRPDGGFASSEAADSYYRKGDTQMREGAYYLWTRREFDEVFKDSPTVGALAAAHWNVLGHGNVEREQDPNDEFLNQNVLHTVKGADELWKQFGTSSYEAQEWIETARSRLRTRREADRVRPETDRKAVTSTNAMVISALARTSSAIKAVDPEKAKKYLNAARSAAKFIETHTWDAQAKLLYRSYFDKRSSAKGYAEDYAFLIEALLDLYEATGEENWLEWADGLQKRQIDLFYDPTVPSTSRPVTPMAHHSACGGFYSTADEAAHVILRLKDGMDTAQPSTNAVSTSNLFRLGFVLGDANYVQVAHETISAFEVEALQYPWLFIGLLSGVVTARLGGIVWLSAAGNDSKKEERRRRFCELPRAGLRSWVFLTKGGGKDKSWLFGKRNQALAGLEEGSYQFDGKYKLYNEAESDLFGS</sequence>
<dbReference type="AlphaFoldDB" id="A0A0G2HDI2"/>
<dbReference type="InterPro" id="IPR004879">
    <property type="entry name" value="Ssp411-like_TRX"/>
</dbReference>
<comment type="caution">
    <text evidence="2">The sequence shown here is derived from an EMBL/GenBank/DDBJ whole genome shotgun (WGS) entry which is preliminary data.</text>
</comment>
<reference evidence="2 3" key="1">
    <citation type="submission" date="2015-05" db="EMBL/GenBank/DDBJ databases">
        <title>Distinctive expansion of gene families associated with plant cell wall degradation and secondary metabolism in the genomes of grapevine trunk pathogens.</title>
        <authorList>
            <person name="Lawrence D.P."/>
            <person name="Travadon R."/>
            <person name="Rolshausen P.E."/>
            <person name="Baumgartner K."/>
        </authorList>
    </citation>
    <scope>NUCLEOTIDE SEQUENCE [LARGE SCALE GENOMIC DNA]</scope>
    <source>
        <strain evidence="2">DA912</strain>
    </source>
</reference>
<protein>
    <recommendedName>
        <fullName evidence="1">Spermatogenesis-associated protein 20-like TRX domain-containing protein</fullName>
    </recommendedName>
</protein>
<dbReference type="SUPFAM" id="SSF52833">
    <property type="entry name" value="Thioredoxin-like"/>
    <property type="match status" value="1"/>
</dbReference>
<evidence type="ECO:0000313" key="2">
    <source>
        <dbReference type="EMBL" id="KKY33218.1"/>
    </source>
</evidence>
<dbReference type="PIRSF" id="PIRSF006402">
    <property type="entry name" value="UCP006402_thioredoxin"/>
    <property type="match status" value="1"/>
</dbReference>
<feature type="domain" description="Spermatogenesis-associated protein 20-like TRX" evidence="1">
    <location>
        <begin position="38"/>
        <end position="210"/>
    </location>
</feature>
<reference evidence="2 3" key="2">
    <citation type="submission" date="2015-05" db="EMBL/GenBank/DDBJ databases">
        <authorList>
            <person name="Morales-Cruz A."/>
            <person name="Amrine K.C."/>
            <person name="Cantu D."/>
        </authorList>
    </citation>
    <scope>NUCLEOTIDE SEQUENCE [LARGE SCALE GENOMIC DNA]</scope>
    <source>
        <strain evidence="2">DA912</strain>
    </source>
</reference>
<dbReference type="PANTHER" id="PTHR42899:SF1">
    <property type="entry name" value="SPERMATOGENESIS-ASSOCIATED PROTEIN 20"/>
    <property type="match status" value="1"/>
</dbReference>
<dbReference type="InterPro" id="IPR012341">
    <property type="entry name" value="6hp_glycosidase-like_sf"/>
</dbReference>
<dbReference type="Gene3D" id="1.50.10.10">
    <property type="match status" value="1"/>
</dbReference>
<dbReference type="Gene3D" id="3.40.30.10">
    <property type="entry name" value="Glutaredoxin"/>
    <property type="match status" value="1"/>
</dbReference>
<keyword evidence="3" id="KW-1185">Reference proteome</keyword>
<proteinExistence type="predicted"/>